<dbReference type="Pfam" id="PF01048">
    <property type="entry name" value="PNP_UDP_1"/>
    <property type="match status" value="1"/>
</dbReference>
<name>A0A2A6EGB5_PREIN</name>
<dbReference type="EMBL" id="NSLY01000009">
    <property type="protein sequence ID" value="PDP60628.1"/>
    <property type="molecule type" value="Genomic_DNA"/>
</dbReference>
<evidence type="ECO:0000259" key="1">
    <source>
        <dbReference type="Pfam" id="PF01048"/>
    </source>
</evidence>
<evidence type="ECO:0000313" key="3">
    <source>
        <dbReference type="Proteomes" id="UP000219058"/>
    </source>
</evidence>
<dbReference type="GO" id="GO:0019284">
    <property type="term" value="P:L-methionine salvage from S-adenosylmethionine"/>
    <property type="evidence" value="ECO:0007669"/>
    <property type="project" value="TreeGrafter"/>
</dbReference>
<dbReference type="GO" id="GO:0008930">
    <property type="term" value="F:methylthioadenosine nucleosidase activity"/>
    <property type="evidence" value="ECO:0007669"/>
    <property type="project" value="TreeGrafter"/>
</dbReference>
<proteinExistence type="predicted"/>
<comment type="caution">
    <text evidence="2">The sequence shown here is derived from an EMBL/GenBank/DDBJ whole genome shotgun (WGS) entry which is preliminary data.</text>
</comment>
<dbReference type="SUPFAM" id="SSF53167">
    <property type="entry name" value="Purine and uridine phosphorylases"/>
    <property type="match status" value="1"/>
</dbReference>
<dbReference type="Gene3D" id="3.40.50.1580">
    <property type="entry name" value="Nucleoside phosphorylase domain"/>
    <property type="match status" value="1"/>
</dbReference>
<organism evidence="2 3">
    <name type="scientific">Prevotella intermedia</name>
    <dbReference type="NCBI Taxonomy" id="28131"/>
    <lineage>
        <taxon>Bacteria</taxon>
        <taxon>Pseudomonadati</taxon>
        <taxon>Bacteroidota</taxon>
        <taxon>Bacteroidia</taxon>
        <taxon>Bacteroidales</taxon>
        <taxon>Prevotellaceae</taxon>
        <taxon>Prevotella</taxon>
    </lineage>
</organism>
<evidence type="ECO:0000313" key="2">
    <source>
        <dbReference type="EMBL" id="PDP60628.1"/>
    </source>
</evidence>
<sequence length="407" mass="46708">MINILIMDDKQDKIDSLCRVIRTHIPEVDLEIQQAQTIVHGTELMQQQQFDLLILDMVMPIRENEDESHTAGADYLTSIYENQSIKKPLQIIGITEYQEEFTQQQQQFRDRLWHLLFYSRKDRRWEKDLERKVLQLYQLKTELCDRIRSANKYDVAIICALPEEFKQVLQVFSAGNNWQKLQVPELPYIFQTTTVNTINMNEVSVIAVCADAPGVCATSVLATTLYNFFHVDSIFMTGITAGIKSKGLSLGDIVIAKSIQDYAAGKLTEDKITGDIRMLKELEQIPASKQLISMVSTFINDDECMDDVIRALETDINFHCHIAPTVCGPFVMASPTLVNAFKQDNRKIQALDMEGYALYLTAFTLEKKALWVKAISDYADNDKNDDYHEFASRASATFLYQFFREML</sequence>
<protein>
    <submittedName>
        <fullName evidence="2">Phosphorylase</fullName>
    </submittedName>
</protein>
<dbReference type="GO" id="GO:0005829">
    <property type="term" value="C:cytosol"/>
    <property type="evidence" value="ECO:0007669"/>
    <property type="project" value="TreeGrafter"/>
</dbReference>
<dbReference type="AlphaFoldDB" id="A0A2A6EGB5"/>
<dbReference type="Gene3D" id="3.40.50.2300">
    <property type="match status" value="1"/>
</dbReference>
<dbReference type="GO" id="GO:0009116">
    <property type="term" value="P:nucleoside metabolic process"/>
    <property type="evidence" value="ECO:0007669"/>
    <property type="project" value="InterPro"/>
</dbReference>
<dbReference type="InterPro" id="IPR011006">
    <property type="entry name" value="CheY-like_superfamily"/>
</dbReference>
<gene>
    <name evidence="2" type="ORF">CLI71_04875</name>
</gene>
<accession>A0A2A6EGB5</accession>
<reference evidence="2 3" key="1">
    <citation type="submission" date="2017-09" db="EMBL/GenBank/DDBJ databases">
        <title>Phase variable restriction modification systems are present in the genome sequences of periodontal pathogens Prevotella intermedia, Tannerella forsythia and Porphyromonas gingivalis.</title>
        <authorList>
            <person name="Haigh R.D."/>
            <person name="Crawford L."/>
            <person name="Ralph J."/>
            <person name="Wanford J."/>
            <person name="Vartoukian S.R."/>
            <person name="Hijazib K."/>
            <person name="Wade W."/>
            <person name="Oggioni M.R."/>
        </authorList>
    </citation>
    <scope>NUCLEOTIDE SEQUENCE [LARGE SCALE GENOMIC DNA]</scope>
    <source>
        <strain evidence="2 3">WW2834</strain>
    </source>
</reference>
<dbReference type="GO" id="GO:0008782">
    <property type="term" value="F:adenosylhomocysteine nucleosidase activity"/>
    <property type="evidence" value="ECO:0007669"/>
    <property type="project" value="TreeGrafter"/>
</dbReference>
<dbReference type="RefSeq" id="WP_097549926.1">
    <property type="nucleotide sequence ID" value="NZ_NSLY01000009.1"/>
</dbReference>
<feature type="domain" description="Nucleoside phosphorylase" evidence="1">
    <location>
        <begin position="155"/>
        <end position="397"/>
    </location>
</feature>
<dbReference type="InterPro" id="IPR000845">
    <property type="entry name" value="Nucleoside_phosphorylase_d"/>
</dbReference>
<dbReference type="Proteomes" id="UP000219058">
    <property type="component" value="Unassembled WGS sequence"/>
</dbReference>
<dbReference type="InterPro" id="IPR035994">
    <property type="entry name" value="Nucleoside_phosphorylase_sf"/>
</dbReference>
<dbReference type="PANTHER" id="PTHR46832:SF1">
    <property type="entry name" value="5'-METHYLTHIOADENOSINE_S-ADENOSYLHOMOCYSTEINE NUCLEOSIDASE"/>
    <property type="match status" value="1"/>
</dbReference>
<dbReference type="SUPFAM" id="SSF52172">
    <property type="entry name" value="CheY-like"/>
    <property type="match status" value="1"/>
</dbReference>
<dbReference type="PANTHER" id="PTHR46832">
    <property type="entry name" value="5'-METHYLTHIOADENOSINE/S-ADENOSYLHOMOCYSTEINE NUCLEOSIDASE"/>
    <property type="match status" value="1"/>
</dbReference>